<evidence type="ECO:0000256" key="3">
    <source>
        <dbReference type="ARBA" id="ARBA00023136"/>
    </source>
</evidence>
<feature type="compositionally biased region" description="Polar residues" evidence="4">
    <location>
        <begin position="1"/>
        <end position="11"/>
    </location>
</feature>
<dbReference type="Pfam" id="PF00560">
    <property type="entry name" value="LRR_1"/>
    <property type="match status" value="1"/>
</dbReference>
<feature type="compositionally biased region" description="Basic and acidic residues" evidence="4">
    <location>
        <begin position="39"/>
        <end position="52"/>
    </location>
</feature>
<comment type="caution">
    <text evidence="6">The sequence shown here is derived from an EMBL/GenBank/DDBJ whole genome shotgun (WGS) entry which is preliminary data.</text>
</comment>
<evidence type="ECO:0000256" key="4">
    <source>
        <dbReference type="SAM" id="MobiDB-lite"/>
    </source>
</evidence>
<feature type="transmembrane region" description="Helical" evidence="5">
    <location>
        <begin position="310"/>
        <end position="331"/>
    </location>
</feature>
<evidence type="ECO:0000313" key="7">
    <source>
        <dbReference type="Proteomes" id="UP001153069"/>
    </source>
</evidence>
<keyword evidence="7" id="KW-1185">Reference proteome</keyword>
<name>A0A9N8HAI3_9STRA</name>
<keyword evidence="3 5" id="KW-0472">Membrane</keyword>
<feature type="compositionally biased region" description="Polar residues" evidence="4">
    <location>
        <begin position="53"/>
        <end position="63"/>
    </location>
</feature>
<keyword evidence="5" id="KW-1133">Transmembrane helix</keyword>
<keyword evidence="5" id="KW-0812">Transmembrane</keyword>
<gene>
    <name evidence="6" type="ORF">SEMRO_321_G116720.1</name>
</gene>
<sequence length="825" mass="87307">MKETKCTTSTGIEAPAAPVEDEGKDLEAAEVVPLVTEATDKAKAKAKAKAEATQDSGSGTQESAKAAKADTDESGTCSIWAMPMPRDSGATEATTDSTCKVSKVSRGSFAVTGSMGSITGETRHPFLQELVEDVGDQRVPAAPVPSGKIGKIHKMDANAQSLPLPSASGNPGAFAVESPMASASSTAGTSVQLAPPLPVATTPSTVSAFAIQPLPDHGTRPTRNTDQIHQGPGAVAVRGRPLFATSTSPGQRQRQNNTTATSTSSNQGLAVANLVDEEVHPAFPAEPQSSTGTTATQKTKDKTKQLKTNILLLAMLLIAIATVAIAVVVSGNKKNNTVASSVAPTISPSAAPTSLEASILSLLPDETISAITNHAGSPQAKAWQWLLQDPSLSSLSSSEERIQQRFALATFFFATQGDKWAVNTHWLDYTVHECEWFQKEEFARKDLIAKFLPGFLTNFFPSTTTVPPRCNVDGLLQQLWLDQNNLAGSIPEELFLLTNLQTVSMALNELQGTISTNVGMLTALEGLSIADLEDAGTIPSEIGVLTNLRFLSIDRNNHQGSIPSELWQLTNLDTLGLTTHPQLKGSLPTEIGLFSNLRWLIMDNCDYSGTIPTEIGLATTLEWLVLLENRFSGTLPSEVGTLPNIVVFSVAGDMMEGTLPTELGLLTTLTLLRFADNQFSGAVPTEFGLLTELNITLSFKHNGFLTGTIPSELGLLSNLYELELQGNQFSGPIPKEFGQLSSLGHLTLANNLLSGMVPLELSALGESLYALTMEGNPLLQGTIPEAVCNVSSTCVGNAMHVCEGEGLSFDCTNLLCGCGCDCDLR</sequence>
<dbReference type="AlphaFoldDB" id="A0A9N8HAI3"/>
<dbReference type="PANTHER" id="PTHR48064:SF6">
    <property type="entry name" value="RECEPTOR-LIKE PROTEIN KINASE 2"/>
    <property type="match status" value="1"/>
</dbReference>
<organism evidence="6 7">
    <name type="scientific">Seminavis robusta</name>
    <dbReference type="NCBI Taxonomy" id="568900"/>
    <lineage>
        <taxon>Eukaryota</taxon>
        <taxon>Sar</taxon>
        <taxon>Stramenopiles</taxon>
        <taxon>Ochrophyta</taxon>
        <taxon>Bacillariophyta</taxon>
        <taxon>Bacillariophyceae</taxon>
        <taxon>Bacillariophycidae</taxon>
        <taxon>Naviculales</taxon>
        <taxon>Naviculaceae</taxon>
        <taxon>Seminavis</taxon>
    </lineage>
</organism>
<evidence type="ECO:0000313" key="6">
    <source>
        <dbReference type="EMBL" id="CAB9507803.1"/>
    </source>
</evidence>
<feature type="region of interest" description="Disordered" evidence="4">
    <location>
        <begin position="1"/>
        <end position="25"/>
    </location>
</feature>
<feature type="region of interest" description="Disordered" evidence="4">
    <location>
        <begin position="244"/>
        <end position="267"/>
    </location>
</feature>
<dbReference type="SUPFAM" id="SSF52058">
    <property type="entry name" value="L domain-like"/>
    <property type="match status" value="1"/>
</dbReference>
<keyword evidence="2" id="KW-0677">Repeat</keyword>
<dbReference type="InterPro" id="IPR032675">
    <property type="entry name" value="LRR_dom_sf"/>
</dbReference>
<dbReference type="InterPro" id="IPR001611">
    <property type="entry name" value="Leu-rich_rpt"/>
</dbReference>
<evidence type="ECO:0000256" key="2">
    <source>
        <dbReference type="ARBA" id="ARBA00022737"/>
    </source>
</evidence>
<keyword evidence="1" id="KW-0433">Leucine-rich repeat</keyword>
<feature type="compositionally biased region" description="Low complexity" evidence="4">
    <location>
        <begin position="251"/>
        <end position="267"/>
    </location>
</feature>
<evidence type="ECO:0000256" key="5">
    <source>
        <dbReference type="SAM" id="Phobius"/>
    </source>
</evidence>
<dbReference type="EMBL" id="CAICTM010000320">
    <property type="protein sequence ID" value="CAB9507803.1"/>
    <property type="molecule type" value="Genomic_DNA"/>
</dbReference>
<dbReference type="Gene3D" id="3.80.10.10">
    <property type="entry name" value="Ribonuclease Inhibitor"/>
    <property type="match status" value="3"/>
</dbReference>
<dbReference type="PANTHER" id="PTHR48064">
    <property type="entry name" value="OS01G0750400 PROTEIN"/>
    <property type="match status" value="1"/>
</dbReference>
<accession>A0A9N8HAI3</accession>
<dbReference type="Proteomes" id="UP001153069">
    <property type="component" value="Unassembled WGS sequence"/>
</dbReference>
<dbReference type="InterPro" id="IPR053038">
    <property type="entry name" value="RLP_Defense"/>
</dbReference>
<feature type="region of interest" description="Disordered" evidence="4">
    <location>
        <begin position="283"/>
        <end position="302"/>
    </location>
</feature>
<evidence type="ECO:0000256" key="1">
    <source>
        <dbReference type="ARBA" id="ARBA00022614"/>
    </source>
</evidence>
<dbReference type="FunFam" id="3.80.10.10:FF:000095">
    <property type="entry name" value="LRR receptor-like serine/threonine-protein kinase GSO1"/>
    <property type="match status" value="1"/>
</dbReference>
<protein>
    <submittedName>
        <fullName evidence="6">Leucine Rich Repeat</fullName>
    </submittedName>
</protein>
<reference evidence="6" key="1">
    <citation type="submission" date="2020-06" db="EMBL/GenBank/DDBJ databases">
        <authorList>
            <consortium name="Plant Systems Biology data submission"/>
        </authorList>
    </citation>
    <scope>NUCLEOTIDE SEQUENCE</scope>
    <source>
        <strain evidence="6">D6</strain>
    </source>
</reference>
<proteinExistence type="predicted"/>
<feature type="region of interest" description="Disordered" evidence="4">
    <location>
        <begin position="39"/>
        <end position="73"/>
    </location>
</feature>
<dbReference type="OrthoDB" id="38453at2759"/>